<organism evidence="1 2">
    <name type="scientific">Gymnodinialimonas ceratoperidinii</name>
    <dbReference type="NCBI Taxonomy" id="2856823"/>
    <lineage>
        <taxon>Bacteria</taxon>
        <taxon>Pseudomonadati</taxon>
        <taxon>Pseudomonadota</taxon>
        <taxon>Alphaproteobacteria</taxon>
        <taxon>Rhodobacterales</taxon>
        <taxon>Paracoccaceae</taxon>
        <taxon>Gymnodinialimonas</taxon>
    </lineage>
</organism>
<evidence type="ECO:0000313" key="1">
    <source>
        <dbReference type="EMBL" id="QXT38810.1"/>
    </source>
</evidence>
<dbReference type="KEGG" id="gce:KYE46_12815"/>
<reference evidence="1 2" key="1">
    <citation type="submission" date="2021-07" db="EMBL/GenBank/DDBJ databases">
        <title>A novel Jannaschia species isolated from marine dinoflagellate Ceratoperidinium margalefii.</title>
        <authorList>
            <person name="Jiang Y."/>
            <person name="Li Z."/>
        </authorList>
    </citation>
    <scope>NUCLEOTIDE SEQUENCE [LARGE SCALE GENOMIC DNA]</scope>
    <source>
        <strain evidence="1 2">J12C1-MA-4</strain>
    </source>
</reference>
<dbReference type="AlphaFoldDB" id="A0A8F6TU87"/>
<name>A0A8F6TU87_9RHOB</name>
<keyword evidence="2" id="KW-1185">Reference proteome</keyword>
<sequence>MPDTQAPLDPRQSWLRHMGRIGAAHGFFNRISSRHMALFVDEGDTLVLSFDRADRTWDQGDRGLPLGFDCLRALEFSLLSILSAGQTWFRDAAVETLLQGLVDDGFFASYKTVLIIANGPDCGHAAARAARFVPGAQVLLNRPAAATSATHAPFERRFKASRQHDPDTPPPLGPEALQTAASTTILFDPKNPSEAAQAALFRAPNTARVGLPYSGSALEHTFTKGEVLVPLARLMQGKALTPAKARKILRPSLRRDPDYLARLSAAAIRKGHVARAATINDNAPETATP</sequence>
<protein>
    <submittedName>
        <fullName evidence="1">Uncharacterized protein</fullName>
    </submittedName>
</protein>
<gene>
    <name evidence="1" type="ORF">KYE46_12815</name>
</gene>
<dbReference type="EMBL" id="CP079194">
    <property type="protein sequence ID" value="QXT38810.1"/>
    <property type="molecule type" value="Genomic_DNA"/>
</dbReference>
<dbReference type="RefSeq" id="WP_219001006.1">
    <property type="nucleotide sequence ID" value="NZ_CP079194.1"/>
</dbReference>
<accession>A0A8F6TU87</accession>
<proteinExistence type="predicted"/>
<dbReference type="Proteomes" id="UP000825009">
    <property type="component" value="Chromosome"/>
</dbReference>
<evidence type="ECO:0000313" key="2">
    <source>
        <dbReference type="Proteomes" id="UP000825009"/>
    </source>
</evidence>